<sequence>MQDRPPAPGDAEVPDLDGTIHHALNLCPQYGAVKGPGDAVPPKDATGPDGAVAPAQAQTSG</sequence>
<keyword evidence="3" id="KW-1185">Reference proteome</keyword>
<evidence type="ECO:0000313" key="3">
    <source>
        <dbReference type="Proteomes" id="UP001501442"/>
    </source>
</evidence>
<evidence type="ECO:0000256" key="1">
    <source>
        <dbReference type="SAM" id="MobiDB-lite"/>
    </source>
</evidence>
<gene>
    <name evidence="2" type="ORF">GCM10023196_006110</name>
</gene>
<proteinExistence type="predicted"/>
<protein>
    <submittedName>
        <fullName evidence="2">Uncharacterized protein</fullName>
    </submittedName>
</protein>
<dbReference type="Proteomes" id="UP001501442">
    <property type="component" value="Unassembled WGS sequence"/>
</dbReference>
<organism evidence="2 3">
    <name type="scientific">Actinoallomurus vinaceus</name>
    <dbReference type="NCBI Taxonomy" id="1080074"/>
    <lineage>
        <taxon>Bacteria</taxon>
        <taxon>Bacillati</taxon>
        <taxon>Actinomycetota</taxon>
        <taxon>Actinomycetes</taxon>
        <taxon>Streptosporangiales</taxon>
        <taxon>Thermomonosporaceae</taxon>
        <taxon>Actinoallomurus</taxon>
    </lineage>
</organism>
<dbReference type="EMBL" id="BAABHK010000001">
    <property type="protein sequence ID" value="GAA4620778.1"/>
    <property type="molecule type" value="Genomic_DNA"/>
</dbReference>
<comment type="caution">
    <text evidence="2">The sequence shown here is derived from an EMBL/GenBank/DDBJ whole genome shotgun (WGS) entry which is preliminary data.</text>
</comment>
<reference evidence="3" key="1">
    <citation type="journal article" date="2019" name="Int. J. Syst. Evol. Microbiol.">
        <title>The Global Catalogue of Microorganisms (GCM) 10K type strain sequencing project: providing services to taxonomists for standard genome sequencing and annotation.</title>
        <authorList>
            <consortium name="The Broad Institute Genomics Platform"/>
            <consortium name="The Broad Institute Genome Sequencing Center for Infectious Disease"/>
            <person name="Wu L."/>
            <person name="Ma J."/>
        </authorList>
    </citation>
    <scope>NUCLEOTIDE SEQUENCE [LARGE SCALE GENOMIC DNA]</scope>
    <source>
        <strain evidence="3">JCM 17939</strain>
    </source>
</reference>
<accession>A0ABP8U479</accession>
<feature type="region of interest" description="Disordered" evidence="1">
    <location>
        <begin position="32"/>
        <end position="61"/>
    </location>
</feature>
<evidence type="ECO:0000313" key="2">
    <source>
        <dbReference type="EMBL" id="GAA4620778.1"/>
    </source>
</evidence>
<name>A0ABP8U479_9ACTN</name>